<proteinExistence type="predicted"/>
<dbReference type="EMBL" id="CP002542">
    <property type="protein sequence ID" value="AEA42105.1"/>
    <property type="molecule type" value="Genomic_DNA"/>
</dbReference>
<reference evidence="2 3" key="1">
    <citation type="journal article" date="2011" name="Stand. Genomic Sci.">
        <title>Complete genome sequence of the gliding freshwater bacterium Fluviicola taffensis type strain (RW262).</title>
        <authorList>
            <person name="Woyke T."/>
            <person name="Chertkov O."/>
            <person name="Lapidus A."/>
            <person name="Nolan M."/>
            <person name="Lucas S."/>
            <person name="Del Rio T.G."/>
            <person name="Tice H."/>
            <person name="Cheng J.F."/>
            <person name="Tapia R."/>
            <person name="Han C."/>
            <person name="Goodwin L."/>
            <person name="Pitluck S."/>
            <person name="Liolios K."/>
            <person name="Pagani I."/>
            <person name="Ivanova N."/>
            <person name="Huntemann M."/>
            <person name="Mavromatis K."/>
            <person name="Mikhailova N."/>
            <person name="Pati A."/>
            <person name="Chen A."/>
            <person name="Palaniappan K."/>
            <person name="Land M."/>
            <person name="Hauser L."/>
            <person name="Brambilla E.M."/>
            <person name="Rohde M."/>
            <person name="Mwirichia R."/>
            <person name="Sikorski J."/>
            <person name="Tindall B.J."/>
            <person name="Goker M."/>
            <person name="Bristow J."/>
            <person name="Eisen J.A."/>
            <person name="Markowitz V."/>
            <person name="Hugenholtz P."/>
            <person name="Klenk H.P."/>
            <person name="Kyrpides N.C."/>
        </authorList>
    </citation>
    <scope>NUCLEOTIDE SEQUENCE [LARGE SCALE GENOMIC DNA]</scope>
    <source>
        <strain evidence="3">DSM 16823 / RW262 / RW262</strain>
    </source>
</reference>
<dbReference type="PANTHER" id="PTHR44013:SF1">
    <property type="entry name" value="ZINC-TYPE ALCOHOL DEHYDROGENASE-LIKE PROTEIN C16A3.02C"/>
    <property type="match status" value="1"/>
</dbReference>
<dbReference type="Gene3D" id="3.90.180.10">
    <property type="entry name" value="Medium-chain alcohol dehydrogenases, catalytic domain"/>
    <property type="match status" value="1"/>
</dbReference>
<dbReference type="eggNOG" id="COG0604">
    <property type="taxonomic scope" value="Bacteria"/>
</dbReference>
<organism evidence="2 3">
    <name type="scientific">Fluviicola taffensis (strain DSM 16823 / NCIMB 13979 / RW262)</name>
    <dbReference type="NCBI Taxonomy" id="755732"/>
    <lineage>
        <taxon>Bacteria</taxon>
        <taxon>Pseudomonadati</taxon>
        <taxon>Bacteroidota</taxon>
        <taxon>Flavobacteriia</taxon>
        <taxon>Flavobacteriales</taxon>
        <taxon>Crocinitomicaceae</taxon>
        <taxon>Fluviicola</taxon>
    </lineage>
</organism>
<dbReference type="KEGG" id="fte:Fluta_0095"/>
<dbReference type="InterPro" id="IPR011032">
    <property type="entry name" value="GroES-like_sf"/>
</dbReference>
<dbReference type="InterPro" id="IPR036291">
    <property type="entry name" value="NAD(P)-bd_dom_sf"/>
</dbReference>
<dbReference type="RefSeq" id="WP_013684879.1">
    <property type="nucleotide sequence ID" value="NC_015321.1"/>
</dbReference>
<dbReference type="CDD" id="cd08267">
    <property type="entry name" value="MDR1"/>
    <property type="match status" value="1"/>
</dbReference>
<feature type="domain" description="Enoyl reductase (ER)" evidence="1">
    <location>
        <begin position="10"/>
        <end position="314"/>
    </location>
</feature>
<dbReference type="Pfam" id="PF08240">
    <property type="entry name" value="ADH_N"/>
    <property type="match status" value="1"/>
</dbReference>
<dbReference type="AlphaFoldDB" id="F2IB22"/>
<reference evidence="3" key="2">
    <citation type="submission" date="2011-02" db="EMBL/GenBank/DDBJ databases">
        <title>The complete genome of Fluviicola taffensis DSM 16823.</title>
        <authorList>
            <consortium name="US DOE Joint Genome Institute (JGI-PGF)"/>
            <person name="Lucas S."/>
            <person name="Copeland A."/>
            <person name="Lapidus A."/>
            <person name="Bruce D."/>
            <person name="Goodwin L."/>
            <person name="Pitluck S."/>
            <person name="Kyrpides N."/>
            <person name="Mavromatis K."/>
            <person name="Ivanova N."/>
            <person name="Mikhailova N."/>
            <person name="Pagani I."/>
            <person name="Chertkov O."/>
            <person name="Detter J.C."/>
            <person name="Han C."/>
            <person name="Tapia R."/>
            <person name="Land M."/>
            <person name="Hauser L."/>
            <person name="Markowitz V."/>
            <person name="Cheng J.-F."/>
            <person name="Hugenholtz P."/>
            <person name="Woyke T."/>
            <person name="Wu D."/>
            <person name="Tindall B."/>
            <person name="Pomrenke H.G."/>
            <person name="Brambilla E."/>
            <person name="Klenk H.-P."/>
            <person name="Eisen J.A."/>
        </authorList>
    </citation>
    <scope>NUCLEOTIDE SEQUENCE [LARGE SCALE GENOMIC DNA]</scope>
    <source>
        <strain evidence="3">DSM 16823 / RW262 / RW262</strain>
    </source>
</reference>
<dbReference type="PANTHER" id="PTHR44013">
    <property type="entry name" value="ZINC-TYPE ALCOHOL DEHYDROGENASE-LIKE PROTEIN C16A3.02C"/>
    <property type="match status" value="1"/>
</dbReference>
<dbReference type="InterPro" id="IPR013154">
    <property type="entry name" value="ADH-like_N"/>
</dbReference>
<protein>
    <submittedName>
        <fullName evidence="2">NADPH:quinone reductase</fullName>
        <ecNumber evidence="2">1.6.5.5</ecNumber>
    </submittedName>
</protein>
<dbReference type="SMART" id="SM00829">
    <property type="entry name" value="PKS_ER"/>
    <property type="match status" value="1"/>
</dbReference>
<name>F2IB22_FLUTR</name>
<evidence type="ECO:0000313" key="3">
    <source>
        <dbReference type="Proteomes" id="UP000007463"/>
    </source>
</evidence>
<keyword evidence="3" id="KW-1185">Reference proteome</keyword>
<dbReference type="Proteomes" id="UP000007463">
    <property type="component" value="Chromosome"/>
</dbReference>
<evidence type="ECO:0000313" key="2">
    <source>
        <dbReference type="EMBL" id="AEA42105.1"/>
    </source>
</evidence>
<dbReference type="InterPro" id="IPR052733">
    <property type="entry name" value="Chloroplast_QOR"/>
</dbReference>
<dbReference type="SUPFAM" id="SSF51735">
    <property type="entry name" value="NAD(P)-binding Rossmann-fold domains"/>
    <property type="match status" value="1"/>
</dbReference>
<gene>
    <name evidence="2" type="ordered locus">Fluta_0095</name>
</gene>
<dbReference type="STRING" id="755732.Fluta_0095"/>
<dbReference type="SUPFAM" id="SSF50129">
    <property type="entry name" value="GroES-like"/>
    <property type="match status" value="1"/>
</dbReference>
<evidence type="ECO:0000259" key="1">
    <source>
        <dbReference type="SMART" id="SM00829"/>
    </source>
</evidence>
<dbReference type="OrthoDB" id="9787435at2"/>
<dbReference type="EC" id="1.6.5.5" evidence="2"/>
<accession>F2IB22</accession>
<dbReference type="Gene3D" id="3.40.50.720">
    <property type="entry name" value="NAD(P)-binding Rossmann-like Domain"/>
    <property type="match status" value="1"/>
</dbReference>
<dbReference type="HOGENOM" id="CLU_026673_3_3_10"/>
<dbReference type="Pfam" id="PF13602">
    <property type="entry name" value="ADH_zinc_N_2"/>
    <property type="match status" value="1"/>
</dbReference>
<sequence length="320" mass="34257">MKAVYCTAYGAPEVLKVVEIQQPTPKEGELLIRIHATAVNSGDVRIRKADPWAVRLIFGFSKPRQPILGGVFSGEVVGIGSGAHQFKVGDSVFGSTGMGFGAYAEFKTLPESGVIAHKPQSLTHLQAASIPFGAMTALHFIQKANIQVGQKVLVYGASGAVGSAAVQLAKHFGAEVTAVCSGANTELMNRIGADKVINYQKEELSIYDESYDVIYEAVNKLRFSQSIKHLKKGGTLILGAAGLSGMLRAGFSRLFGKKVLTGVIKESIHGMNFLNELIETGSYIPIVDRVFSLNEIAQAHEYVDLGHKKGNVVIQVIPTS</sequence>
<dbReference type="InterPro" id="IPR020843">
    <property type="entry name" value="ER"/>
</dbReference>
<keyword evidence="2" id="KW-0560">Oxidoreductase</keyword>
<dbReference type="GO" id="GO:0003960">
    <property type="term" value="F:quinone reductase (NADPH) activity"/>
    <property type="evidence" value="ECO:0007669"/>
    <property type="project" value="UniProtKB-EC"/>
</dbReference>